<protein>
    <recommendedName>
        <fullName evidence="3">Secreted protein</fullName>
    </recommendedName>
</protein>
<reference evidence="1 2" key="1">
    <citation type="submission" date="2023-09" db="EMBL/GenBank/DDBJ databases">
        <authorList>
            <person name="Wang M."/>
        </authorList>
    </citation>
    <scope>NUCLEOTIDE SEQUENCE [LARGE SCALE GENOMIC DNA]</scope>
    <source>
        <strain evidence="1">GT-2023</strain>
        <tissue evidence="1">Liver</tissue>
    </source>
</reference>
<evidence type="ECO:0008006" key="3">
    <source>
        <dbReference type="Google" id="ProtNLM"/>
    </source>
</evidence>
<dbReference type="Proteomes" id="UP001558613">
    <property type="component" value="Unassembled WGS sequence"/>
</dbReference>
<dbReference type="EMBL" id="JAYMGO010000022">
    <property type="protein sequence ID" value="KAL1251356.1"/>
    <property type="molecule type" value="Genomic_DNA"/>
</dbReference>
<sequence>MLCCCIAPAMPPIVLLGLHPKGGHYIRRLFFSRPHEDSHRAPSSPWRGMNRHVFHTAATIQYTADVLLALYHVTEIRLFPQ</sequence>
<keyword evidence="2" id="KW-1185">Reference proteome</keyword>
<proteinExistence type="predicted"/>
<gene>
    <name evidence="1" type="ORF">QQF64_019152</name>
</gene>
<comment type="caution">
    <text evidence="1">The sequence shown here is derived from an EMBL/GenBank/DDBJ whole genome shotgun (WGS) entry which is preliminary data.</text>
</comment>
<evidence type="ECO:0000313" key="2">
    <source>
        <dbReference type="Proteomes" id="UP001558613"/>
    </source>
</evidence>
<evidence type="ECO:0000313" key="1">
    <source>
        <dbReference type="EMBL" id="KAL1251356.1"/>
    </source>
</evidence>
<name>A0ABR3LH12_9TELE</name>
<organism evidence="1 2">
    <name type="scientific">Cirrhinus molitorella</name>
    <name type="common">mud carp</name>
    <dbReference type="NCBI Taxonomy" id="172907"/>
    <lineage>
        <taxon>Eukaryota</taxon>
        <taxon>Metazoa</taxon>
        <taxon>Chordata</taxon>
        <taxon>Craniata</taxon>
        <taxon>Vertebrata</taxon>
        <taxon>Euteleostomi</taxon>
        <taxon>Actinopterygii</taxon>
        <taxon>Neopterygii</taxon>
        <taxon>Teleostei</taxon>
        <taxon>Ostariophysi</taxon>
        <taxon>Cypriniformes</taxon>
        <taxon>Cyprinidae</taxon>
        <taxon>Labeoninae</taxon>
        <taxon>Labeonini</taxon>
        <taxon>Cirrhinus</taxon>
    </lineage>
</organism>
<accession>A0ABR3LH12</accession>